<dbReference type="InterPro" id="IPR052159">
    <property type="entry name" value="Competence_DNA_uptake"/>
</dbReference>
<accession>A0A2P1PTS1</accession>
<evidence type="ECO:0008006" key="3">
    <source>
        <dbReference type="Google" id="ProtNLM"/>
    </source>
</evidence>
<keyword evidence="2" id="KW-1185">Reference proteome</keyword>
<protein>
    <recommendedName>
        <fullName evidence="3">Metallo-beta-lactamase domain-containing protein</fullName>
    </recommendedName>
</protein>
<dbReference type="PANTHER" id="PTHR30619:SF1">
    <property type="entry name" value="RECOMBINATION PROTEIN 2"/>
    <property type="match status" value="1"/>
</dbReference>
<dbReference type="RefSeq" id="WP_106892155.1">
    <property type="nucleotide sequence ID" value="NZ_CP027860.1"/>
</dbReference>
<dbReference type="InterPro" id="IPR036866">
    <property type="entry name" value="RibonucZ/Hydroxyglut_hydro"/>
</dbReference>
<dbReference type="OrthoDB" id="9815072at2"/>
<evidence type="ECO:0000313" key="2">
    <source>
        <dbReference type="Proteomes" id="UP000241074"/>
    </source>
</evidence>
<dbReference type="Gene3D" id="3.60.15.10">
    <property type="entry name" value="Ribonuclease Z/Hydroxyacylglutathione hydrolase-like"/>
    <property type="match status" value="1"/>
</dbReference>
<gene>
    <name evidence="1" type="ORF">C7S18_13990</name>
</gene>
<reference evidence="1 2" key="2">
    <citation type="submission" date="2018-03" db="EMBL/GenBank/DDBJ databases">
        <authorList>
            <person name="Keele B.F."/>
        </authorList>
    </citation>
    <scope>NUCLEOTIDE SEQUENCE [LARGE SCALE GENOMIC DNA]</scope>
    <source>
        <strain evidence="1 2">D13</strain>
    </source>
</reference>
<proteinExistence type="predicted"/>
<evidence type="ECO:0000313" key="1">
    <source>
        <dbReference type="EMBL" id="AVP98235.1"/>
    </source>
</evidence>
<dbReference type="Proteomes" id="UP000241074">
    <property type="component" value="Chromosome"/>
</dbReference>
<sequence>MDYEVITRFHGVGQGLFVSGEILALPEDRHDREDGSRRSFSWVYDCGTSSGQQLLQERILEYWGTRPSKILSAGCGCSTVGDLFGRFGSRRDGGKSNIINLLMISHFDQDHISGIVALVKGRRVDLLVLPYLHTFEKLTLLAILGEGDQSEVARFIEDPATYLRQTADADVGQVLYVLGQDDDDREPLDGERFGLRRGWEPPANRDALDPDFEAANRPWGANANQAKYLRSGTGIKLGRLWQFAPYNDSRLQARAQPSFTRQAKTLADDFQRRKTANEKKSVLRDLKDLYDATFGASAIARNIISLFVLGETNSIKHNEWQMLLTAIEETSRFRRLQCMPHIHPEQQPSAFSLLLCGDGYLNNIDRIQALESALGADRLQSLTLFQVMHHGARSNWCPELVQHITPEYALFSSDPNHMGLGHPHPEVVRSFWDRSCQRIDKSRSVQFLVEGHL</sequence>
<reference evidence="1 2" key="1">
    <citation type="submission" date="2018-03" db="EMBL/GenBank/DDBJ databases">
        <title>Ahniella affigens gen. nov., sp. nov., a gammaproteobacterium isolated from sandy soil near a stream.</title>
        <authorList>
            <person name="Ko Y."/>
            <person name="Kim J.-H."/>
        </authorList>
    </citation>
    <scope>NUCLEOTIDE SEQUENCE [LARGE SCALE GENOMIC DNA]</scope>
    <source>
        <strain evidence="1 2">D13</strain>
    </source>
</reference>
<organism evidence="1 2">
    <name type="scientific">Ahniella affigens</name>
    <dbReference type="NCBI Taxonomy" id="2021234"/>
    <lineage>
        <taxon>Bacteria</taxon>
        <taxon>Pseudomonadati</taxon>
        <taxon>Pseudomonadota</taxon>
        <taxon>Gammaproteobacteria</taxon>
        <taxon>Lysobacterales</taxon>
        <taxon>Rhodanobacteraceae</taxon>
        <taxon>Ahniella</taxon>
    </lineage>
</organism>
<dbReference type="KEGG" id="xba:C7S18_13990"/>
<dbReference type="EMBL" id="CP027860">
    <property type="protein sequence ID" value="AVP98235.1"/>
    <property type="molecule type" value="Genomic_DNA"/>
</dbReference>
<dbReference type="AlphaFoldDB" id="A0A2P1PTS1"/>
<dbReference type="PANTHER" id="PTHR30619">
    <property type="entry name" value="DNA INTERNALIZATION/COMPETENCE PROTEIN COMEC/REC2"/>
    <property type="match status" value="1"/>
</dbReference>
<name>A0A2P1PTS1_9GAMM</name>